<dbReference type="EMBL" id="JANRMS010001622">
    <property type="protein sequence ID" value="KAJ3527050.1"/>
    <property type="molecule type" value="Genomic_DNA"/>
</dbReference>
<keyword evidence="2" id="KW-1185">Reference proteome</keyword>
<dbReference type="Proteomes" id="UP001148629">
    <property type="component" value="Unassembled WGS sequence"/>
</dbReference>
<proteinExistence type="predicted"/>
<name>A0ACC1RW94_9HYPO</name>
<comment type="caution">
    <text evidence="1">The sequence shown here is derived from an EMBL/GenBank/DDBJ whole genome shotgun (WGS) entry which is preliminary data.</text>
</comment>
<reference evidence="1" key="1">
    <citation type="submission" date="2022-08" db="EMBL/GenBank/DDBJ databases">
        <title>Genome Sequence of Fusarium decemcellulare.</title>
        <authorList>
            <person name="Buettner E."/>
        </authorList>
    </citation>
    <scope>NUCLEOTIDE SEQUENCE</scope>
    <source>
        <strain evidence="1">Babe19</strain>
    </source>
</reference>
<gene>
    <name evidence="1" type="ORF">NM208_g10899</name>
</gene>
<protein>
    <submittedName>
        <fullName evidence="1">Uncharacterized protein</fullName>
    </submittedName>
</protein>
<evidence type="ECO:0000313" key="1">
    <source>
        <dbReference type="EMBL" id="KAJ3527050.1"/>
    </source>
</evidence>
<sequence length="121" mass="13426">MLIQVQLHLLAQGDLLLRQLVGSGIVFADLRAKEILLGIWLMATVCLYPLLYLSIAILDYTYAFIELSVLVGDLLLDEADLLGEVLDTIDPVVEDQAWIEGLGLRHPLDEVDGQVVSRHDC</sequence>
<accession>A0ACC1RW94</accession>
<evidence type="ECO:0000313" key="2">
    <source>
        <dbReference type="Proteomes" id="UP001148629"/>
    </source>
</evidence>
<organism evidence="1 2">
    <name type="scientific">Fusarium decemcellulare</name>
    <dbReference type="NCBI Taxonomy" id="57161"/>
    <lineage>
        <taxon>Eukaryota</taxon>
        <taxon>Fungi</taxon>
        <taxon>Dikarya</taxon>
        <taxon>Ascomycota</taxon>
        <taxon>Pezizomycotina</taxon>
        <taxon>Sordariomycetes</taxon>
        <taxon>Hypocreomycetidae</taxon>
        <taxon>Hypocreales</taxon>
        <taxon>Nectriaceae</taxon>
        <taxon>Fusarium</taxon>
        <taxon>Fusarium decemcellulare species complex</taxon>
    </lineage>
</organism>